<dbReference type="Pfam" id="PF02639">
    <property type="entry name" value="DUF188"/>
    <property type="match status" value="1"/>
</dbReference>
<accession>A0A252F3L0</accession>
<evidence type="ECO:0000313" key="3">
    <source>
        <dbReference type="Proteomes" id="UP000194903"/>
    </source>
</evidence>
<dbReference type="AlphaFoldDB" id="A0A252F3L0"/>
<dbReference type="RefSeq" id="WP_087020541.1">
    <property type="nucleotide sequence ID" value="NZ_CP178353.1"/>
</dbReference>
<dbReference type="PANTHER" id="PTHR35146:SF1">
    <property type="entry name" value="UPF0178 PROTEIN YAII"/>
    <property type="match status" value="1"/>
</dbReference>
<dbReference type="PANTHER" id="PTHR35146">
    <property type="entry name" value="UPF0178 PROTEIN YAII"/>
    <property type="match status" value="1"/>
</dbReference>
<dbReference type="Proteomes" id="UP000194903">
    <property type="component" value="Unassembled WGS sequence"/>
</dbReference>
<keyword evidence="3" id="KW-1185">Reference proteome</keyword>
<evidence type="ECO:0000313" key="2">
    <source>
        <dbReference type="EMBL" id="OUM20281.1"/>
    </source>
</evidence>
<dbReference type="EMBL" id="NHOC01000007">
    <property type="protein sequence ID" value="OUM20281.1"/>
    <property type="molecule type" value="Genomic_DNA"/>
</dbReference>
<protein>
    <submittedName>
        <fullName evidence="2">Uncharacterized protein</fullName>
    </submittedName>
</protein>
<reference evidence="2 3" key="1">
    <citation type="submission" date="2017-05" db="EMBL/GenBank/DDBJ databases">
        <title>Butyricicoccus porcorum sp. nov. a butyrate-producing bacterium from the swine intestinal tract.</title>
        <authorList>
            <person name="Trachsel J."/>
            <person name="Humphrey S."/>
            <person name="Allen H.K."/>
        </authorList>
    </citation>
    <scope>NUCLEOTIDE SEQUENCE [LARGE SCALE GENOMIC DNA]</scope>
    <source>
        <strain evidence="2">BB10</strain>
    </source>
</reference>
<dbReference type="InterPro" id="IPR003791">
    <property type="entry name" value="UPF0178"/>
</dbReference>
<comment type="caution">
    <text evidence="2">The sequence shown here is derived from an EMBL/GenBank/DDBJ whole genome shotgun (WGS) entry which is preliminary data.</text>
</comment>
<dbReference type="OrthoDB" id="9798918at2"/>
<comment type="similarity">
    <text evidence="1">Belongs to the UPF0178 family.</text>
</comment>
<proteinExistence type="inferred from homology"/>
<gene>
    <name evidence="2" type="ORF">CBW42_08835</name>
</gene>
<evidence type="ECO:0000256" key="1">
    <source>
        <dbReference type="ARBA" id="ARBA00008522"/>
    </source>
</evidence>
<sequence length="125" mass="13676">MACEAGLECLILCDTSHVFDKPGAQTLIVSKGADSVDFALVNRVQRGDIVVTQDYGLAAMCLARGARVLRQDGLEYTADNMDALLMARHTAKKVRRSGGRLHGNARRTKEEDRKFMRALRAVIAG</sequence>
<organism evidence="2 3">
    <name type="scientific">Butyricicoccus porcorum</name>
    <dbReference type="NCBI Taxonomy" id="1945634"/>
    <lineage>
        <taxon>Bacteria</taxon>
        <taxon>Bacillati</taxon>
        <taxon>Bacillota</taxon>
        <taxon>Clostridia</taxon>
        <taxon>Eubacteriales</taxon>
        <taxon>Butyricicoccaceae</taxon>
        <taxon>Butyricicoccus</taxon>
    </lineage>
</organism>
<name>A0A252F3L0_9FIRM</name>